<comment type="caution">
    <text evidence="2">The sequence shown here is derived from an EMBL/GenBank/DDBJ whole genome shotgun (WGS) entry which is preliminary data.</text>
</comment>
<proteinExistence type="predicted"/>
<evidence type="ECO:0000313" key="2">
    <source>
        <dbReference type="EMBL" id="MBS2970496.1"/>
    </source>
</evidence>
<reference evidence="2 3" key="1">
    <citation type="submission" date="2021-04" db="EMBL/GenBank/DDBJ databases">
        <title>Metabacillus sp. strain KIGAM252 whole genome sequence.</title>
        <authorList>
            <person name="Seo M.-J."/>
            <person name="Cho E.-S."/>
            <person name="Hwang C.Y."/>
            <person name="Yoon D.J."/>
        </authorList>
    </citation>
    <scope>NUCLEOTIDE SEQUENCE [LARGE SCALE GENOMIC DNA]</scope>
    <source>
        <strain evidence="2 3">KIGAM252</strain>
    </source>
</reference>
<evidence type="ECO:0000259" key="1">
    <source>
        <dbReference type="Pfam" id="PF07883"/>
    </source>
</evidence>
<dbReference type="Pfam" id="PF07883">
    <property type="entry name" value="Cupin_2"/>
    <property type="match status" value="1"/>
</dbReference>
<organism evidence="2 3">
    <name type="scientific">Metabacillus flavus</name>
    <dbReference type="NCBI Taxonomy" id="2823519"/>
    <lineage>
        <taxon>Bacteria</taxon>
        <taxon>Bacillati</taxon>
        <taxon>Bacillota</taxon>
        <taxon>Bacilli</taxon>
        <taxon>Bacillales</taxon>
        <taxon>Bacillaceae</taxon>
        <taxon>Metabacillus</taxon>
    </lineage>
</organism>
<dbReference type="InterPro" id="IPR047121">
    <property type="entry name" value="YjiB-like"/>
</dbReference>
<dbReference type="EMBL" id="JAGVRK010000001">
    <property type="protein sequence ID" value="MBS2970496.1"/>
    <property type="molecule type" value="Genomic_DNA"/>
</dbReference>
<feature type="domain" description="Cupin type-2" evidence="1">
    <location>
        <begin position="62"/>
        <end position="108"/>
    </location>
</feature>
<dbReference type="SUPFAM" id="SSF51182">
    <property type="entry name" value="RmlC-like cupins"/>
    <property type="match status" value="1"/>
</dbReference>
<dbReference type="Proteomes" id="UP000682403">
    <property type="component" value="Unassembled WGS sequence"/>
</dbReference>
<dbReference type="Gene3D" id="2.60.120.10">
    <property type="entry name" value="Jelly Rolls"/>
    <property type="match status" value="1"/>
</dbReference>
<dbReference type="RefSeq" id="WP_211560858.1">
    <property type="nucleotide sequence ID" value="NZ_JAGVRK010000001.1"/>
</dbReference>
<dbReference type="PANTHER" id="PTHR36448">
    <property type="entry name" value="BLR7373 PROTEIN"/>
    <property type="match status" value="1"/>
</dbReference>
<protein>
    <submittedName>
        <fullName evidence="2">Cupin domain-containing protein</fullName>
    </submittedName>
</protein>
<sequence>MNPFENRIETLHFKRSGMIPNHPSFPVLVYKGPILEHASKIEELFNRNNWLNSWRNGIFPYHHYHSNSHEVLGVISGYAEVRIGGEDGQDIMIQTGDVIVLPAGTGHKKLSSSADFKVAGAYPEGMNPDQYSENDPLLQEAIDCIQSVPIPVQDPVTGGNGPLHEHWKNK</sequence>
<accession>A0ABS5LIC0</accession>
<dbReference type="PANTHER" id="PTHR36448:SF2">
    <property type="entry name" value="CUPIN TYPE-1 DOMAIN-CONTAINING PROTEIN"/>
    <property type="match status" value="1"/>
</dbReference>
<dbReference type="CDD" id="cd02219">
    <property type="entry name" value="cupin_YjlB-like"/>
    <property type="match status" value="1"/>
</dbReference>
<dbReference type="InterPro" id="IPR014710">
    <property type="entry name" value="RmlC-like_jellyroll"/>
</dbReference>
<dbReference type="PIRSF" id="PIRSF019307">
    <property type="entry name" value="UCP019307"/>
    <property type="match status" value="1"/>
</dbReference>
<evidence type="ECO:0000313" key="3">
    <source>
        <dbReference type="Proteomes" id="UP000682403"/>
    </source>
</evidence>
<dbReference type="InterPro" id="IPR013096">
    <property type="entry name" value="Cupin_2"/>
</dbReference>
<gene>
    <name evidence="2" type="ORF">J9317_17255</name>
</gene>
<dbReference type="InterPro" id="IPR011051">
    <property type="entry name" value="RmlC_Cupin_sf"/>
</dbReference>
<keyword evidence="3" id="KW-1185">Reference proteome</keyword>
<name>A0ABS5LIC0_9BACI</name>
<dbReference type="InterPro" id="IPR014500">
    <property type="entry name" value="UCP019307_cupin"/>
</dbReference>